<evidence type="ECO:0000313" key="17">
    <source>
        <dbReference type="EMBL" id="AML26600.1"/>
    </source>
</evidence>
<keyword evidence="12 17" id="KW-0496">Mitochondrion</keyword>
<keyword evidence="10 16" id="KW-1133">Transmembrane helix</keyword>
<keyword evidence="5" id="KW-0813">Transport</keyword>
<accession>A0A126TEB2</accession>
<keyword evidence="8" id="KW-1278">Translocase</keyword>
<feature type="transmembrane region" description="Helical" evidence="16">
    <location>
        <begin position="26"/>
        <end position="44"/>
    </location>
</feature>
<evidence type="ECO:0000256" key="7">
    <source>
        <dbReference type="ARBA" id="ARBA00022692"/>
    </source>
</evidence>
<feature type="transmembrane region" description="Helical" evidence="16">
    <location>
        <begin position="135"/>
        <end position="157"/>
    </location>
</feature>
<evidence type="ECO:0000256" key="14">
    <source>
        <dbReference type="ARBA" id="ARBA00031019"/>
    </source>
</evidence>
<dbReference type="GO" id="GO:0031966">
    <property type="term" value="C:mitochondrial membrane"/>
    <property type="evidence" value="ECO:0007669"/>
    <property type="project" value="UniProtKB-SubCell"/>
</dbReference>
<evidence type="ECO:0000256" key="4">
    <source>
        <dbReference type="ARBA" id="ARBA00021095"/>
    </source>
</evidence>
<dbReference type="PANTHER" id="PTHR11435:SF1">
    <property type="entry name" value="NADH-UBIQUINONE OXIDOREDUCTASE CHAIN 6"/>
    <property type="match status" value="1"/>
</dbReference>
<evidence type="ECO:0000256" key="16">
    <source>
        <dbReference type="SAM" id="Phobius"/>
    </source>
</evidence>
<evidence type="ECO:0000256" key="9">
    <source>
        <dbReference type="ARBA" id="ARBA00022982"/>
    </source>
</evidence>
<comment type="similarity">
    <text evidence="2">Belongs to the complex I subunit 6 family.</text>
</comment>
<dbReference type="InterPro" id="IPR050269">
    <property type="entry name" value="ComplexI_Subunit6"/>
</dbReference>
<sequence>MKITLLLNCIMSSLFIFLKNPLSKGYMLLLLTVTTALSSSIMFVDSWFGYILFLIMVGGMLVAFIYMTSIASNEKFVFPSNKIMMIFALSMMMLMFFMFKMNLSLQDLNYFLMSSQEMHEIKPMMSMKKIFNSPILQLPILMMVYLLMTLIMVVKMTEFSKGPIRQK</sequence>
<name>A0A126TEB2_9CUCU</name>
<reference evidence="17" key="1">
    <citation type="submission" date="2015-09" db="EMBL/GenBank/DDBJ databases">
        <title>Capturing the unknown biodiversity of arthropods in tropical forests using metagenomics.</title>
        <authorList>
            <person name="Andujar C."/>
            <person name="Creedy T.J."/>
            <person name="Garner B."/>
            <person name="Canty R."/>
            <person name="Warner H.B."/>
            <person name="Lipecki J."/>
            <person name="Crampton-Platt A."/>
            <person name="Gabrielli M."/>
            <person name="Croydon-Veleslavov I.A."/>
            <person name="Lim J.L."/>
            <person name="Linard B."/>
            <person name="Vogler A."/>
        </authorList>
    </citation>
    <scope>NUCLEOTIDE SEQUENCE</scope>
</reference>
<evidence type="ECO:0000256" key="2">
    <source>
        <dbReference type="ARBA" id="ARBA00005698"/>
    </source>
</evidence>
<feature type="transmembrane region" description="Helical" evidence="16">
    <location>
        <begin position="50"/>
        <end position="71"/>
    </location>
</feature>
<gene>
    <name evidence="17" type="primary">ND6</name>
</gene>
<feature type="transmembrane region" description="Helical" evidence="16">
    <location>
        <begin position="83"/>
        <end position="103"/>
    </location>
</feature>
<keyword evidence="9" id="KW-0249">Electron transport</keyword>
<evidence type="ECO:0000256" key="12">
    <source>
        <dbReference type="ARBA" id="ARBA00023128"/>
    </source>
</evidence>
<keyword evidence="6" id="KW-0679">Respiratory chain</keyword>
<evidence type="ECO:0000256" key="15">
    <source>
        <dbReference type="ARBA" id="ARBA00049551"/>
    </source>
</evidence>
<evidence type="ECO:0000256" key="8">
    <source>
        <dbReference type="ARBA" id="ARBA00022967"/>
    </source>
</evidence>
<keyword evidence="11" id="KW-0520">NAD</keyword>
<evidence type="ECO:0000256" key="3">
    <source>
        <dbReference type="ARBA" id="ARBA00012944"/>
    </source>
</evidence>
<dbReference type="GO" id="GO:0008137">
    <property type="term" value="F:NADH dehydrogenase (ubiquinone) activity"/>
    <property type="evidence" value="ECO:0007669"/>
    <property type="project" value="UniProtKB-EC"/>
</dbReference>
<protein>
    <recommendedName>
        <fullName evidence="4">NADH-ubiquinone oxidoreductase chain 6</fullName>
        <ecNumber evidence="3">7.1.1.2</ecNumber>
    </recommendedName>
    <alternativeName>
        <fullName evidence="14">NADH dehydrogenase subunit 6</fullName>
    </alternativeName>
</protein>
<keyword evidence="13 16" id="KW-0472">Membrane</keyword>
<comment type="subcellular location">
    <subcellularLocation>
        <location evidence="1">Mitochondrion membrane</location>
        <topology evidence="1">Multi-pass membrane protein</topology>
    </subcellularLocation>
</comment>
<dbReference type="EC" id="7.1.1.2" evidence="3"/>
<evidence type="ECO:0000256" key="6">
    <source>
        <dbReference type="ARBA" id="ARBA00022660"/>
    </source>
</evidence>
<evidence type="ECO:0000256" key="11">
    <source>
        <dbReference type="ARBA" id="ARBA00023027"/>
    </source>
</evidence>
<dbReference type="PANTHER" id="PTHR11435">
    <property type="entry name" value="NADH UBIQUINONE OXIDOREDUCTASE SUBUNIT ND6"/>
    <property type="match status" value="1"/>
</dbReference>
<dbReference type="EMBL" id="KT696253">
    <property type="protein sequence ID" value="AML26600.1"/>
    <property type="molecule type" value="Genomic_DNA"/>
</dbReference>
<keyword evidence="7 16" id="KW-0812">Transmembrane</keyword>
<organism evidence="17">
    <name type="scientific">Scolytinae sp. BMNH 1274713</name>
    <dbReference type="NCBI Taxonomy" id="1796544"/>
    <lineage>
        <taxon>Eukaryota</taxon>
        <taxon>Metazoa</taxon>
        <taxon>Ecdysozoa</taxon>
        <taxon>Arthropoda</taxon>
        <taxon>Hexapoda</taxon>
        <taxon>Insecta</taxon>
        <taxon>Pterygota</taxon>
        <taxon>Neoptera</taxon>
        <taxon>Endopterygota</taxon>
        <taxon>Coleoptera</taxon>
        <taxon>Polyphaga</taxon>
        <taxon>Cucujiformia</taxon>
        <taxon>Curculionidae</taxon>
        <taxon>Scolytinae</taxon>
    </lineage>
</organism>
<evidence type="ECO:0000256" key="1">
    <source>
        <dbReference type="ARBA" id="ARBA00004225"/>
    </source>
</evidence>
<proteinExistence type="inferred from homology"/>
<geneLocation type="mitochondrion" evidence="17"/>
<evidence type="ECO:0000256" key="5">
    <source>
        <dbReference type="ARBA" id="ARBA00022448"/>
    </source>
</evidence>
<evidence type="ECO:0000256" key="10">
    <source>
        <dbReference type="ARBA" id="ARBA00022989"/>
    </source>
</evidence>
<dbReference type="AlphaFoldDB" id="A0A126TEB2"/>
<comment type="catalytic activity">
    <reaction evidence="15">
        <text>a ubiquinone + NADH + 5 H(+)(in) = a ubiquinol + NAD(+) + 4 H(+)(out)</text>
        <dbReference type="Rhea" id="RHEA:29091"/>
        <dbReference type="Rhea" id="RHEA-COMP:9565"/>
        <dbReference type="Rhea" id="RHEA-COMP:9566"/>
        <dbReference type="ChEBI" id="CHEBI:15378"/>
        <dbReference type="ChEBI" id="CHEBI:16389"/>
        <dbReference type="ChEBI" id="CHEBI:17976"/>
        <dbReference type="ChEBI" id="CHEBI:57540"/>
        <dbReference type="ChEBI" id="CHEBI:57945"/>
        <dbReference type="EC" id="7.1.1.2"/>
    </reaction>
</comment>
<evidence type="ECO:0000256" key="13">
    <source>
        <dbReference type="ARBA" id="ARBA00023136"/>
    </source>
</evidence>